<evidence type="ECO:0000313" key="2">
    <source>
        <dbReference type="EMBL" id="MOY45343.1"/>
    </source>
</evidence>
<dbReference type="EMBL" id="GHKJ01000313">
    <property type="protein sequence ID" value="MOY45343.1"/>
    <property type="molecule type" value="Transcribed_RNA"/>
</dbReference>
<dbReference type="VEuPathDB" id="VectorBase:RPRC014345"/>
<dbReference type="AlphaFoldDB" id="A0A4P6D6C6"/>
<protein>
    <submittedName>
        <fullName evidence="2">Putative elongation factor p panstrongylus lignarius</fullName>
    </submittedName>
</protein>
<sequence>MLVPGRSDTPDCHCDSPNVRTVLFKSSDISKECWSREELALLYARRLMQEILPRKVPNNINLLMDYIKMCLKTLQEEVTSKHAHKILLSAMTDTLGGYLQAYGFPIAKEKNYEGEVNYCVTKQMNELLETTKQVLATDGGSWTRPVYVKKSSNIAPFVVPTPTVDNACSSLISSYDMTNHAMDTTSKPCLHIPLPFLDSAAHPCAIALPFRNRSLYSLISKDSANILLRYYTAAIHCLYRPAEETPGVQPQCNIVRDDPAVHQFNVDFHNWLVKVVLPHLRDEKWYAGFGSVWRLIETMTKKGIKTVEDSPGKCFSVAVAEQNEGRQTSIWFYILCVMIIILLFWLCVCCICACARACRKRSSSTLCSCPTSSSSGQVVNALLTLYEGSQEIKYPTNVRIQNKTYRRPGSFCSNDSGSYRCSSFSERFRK</sequence>
<evidence type="ECO:0000256" key="1">
    <source>
        <dbReference type="SAM" id="Phobius"/>
    </source>
</evidence>
<keyword evidence="1" id="KW-0472">Membrane</keyword>
<keyword evidence="1" id="KW-1133">Transmembrane helix</keyword>
<name>A0A4P6D6C6_RHOPR</name>
<keyword evidence="2" id="KW-0648">Protein biosynthesis</keyword>
<keyword evidence="2" id="KW-0251">Elongation factor</keyword>
<feature type="transmembrane region" description="Helical" evidence="1">
    <location>
        <begin position="330"/>
        <end position="355"/>
    </location>
</feature>
<proteinExistence type="predicted"/>
<reference evidence="2" key="1">
    <citation type="submission" date="2019-04" db="EMBL/GenBank/DDBJ databases">
        <title>Analysis of the testis transcriptome of the Chagas disease vector Rhodnius prolixus.</title>
        <authorList>
            <person name="Cesar J."/>
            <person name="Ribeiro J.M."/>
            <person name="Pereira M.H."/>
            <person name="Araujo R.N."/>
            <person name="Gontijo N.F."/>
            <person name="Pessoa G."/>
            <person name="Sant'Anna M.V."/>
            <person name="Sorgine M.H."/>
            <person name="Majerowicz D."/>
            <person name="Carvalho A.B."/>
            <person name="Braz G."/>
            <person name="Mesquita R."/>
            <person name="Lagerblad P.O."/>
            <person name="Koerich L.B."/>
        </authorList>
    </citation>
    <scope>NUCLEOTIDE SEQUENCE</scope>
</reference>
<accession>A0A4P6D6C6</accession>
<keyword evidence="1" id="KW-0812">Transmembrane</keyword>
<organism evidence="2">
    <name type="scientific">Rhodnius prolixus</name>
    <name type="common">Triatomid bug</name>
    <dbReference type="NCBI Taxonomy" id="13249"/>
    <lineage>
        <taxon>Eukaryota</taxon>
        <taxon>Metazoa</taxon>
        <taxon>Ecdysozoa</taxon>
        <taxon>Arthropoda</taxon>
        <taxon>Hexapoda</taxon>
        <taxon>Insecta</taxon>
        <taxon>Pterygota</taxon>
        <taxon>Neoptera</taxon>
        <taxon>Paraneoptera</taxon>
        <taxon>Hemiptera</taxon>
        <taxon>Heteroptera</taxon>
        <taxon>Panheteroptera</taxon>
        <taxon>Cimicomorpha</taxon>
        <taxon>Reduviidae</taxon>
        <taxon>Triatominae</taxon>
        <taxon>Rhodnius</taxon>
    </lineage>
</organism>
<dbReference type="GO" id="GO:0003746">
    <property type="term" value="F:translation elongation factor activity"/>
    <property type="evidence" value="ECO:0007669"/>
    <property type="project" value="UniProtKB-KW"/>
</dbReference>